<dbReference type="RefSeq" id="XP_068355161.1">
    <property type="nucleotide sequence ID" value="XM_068507664.1"/>
</dbReference>
<evidence type="ECO:0000259" key="1">
    <source>
        <dbReference type="Pfam" id="PF00085"/>
    </source>
</evidence>
<dbReference type="InterPro" id="IPR013766">
    <property type="entry name" value="Thioredoxin_domain"/>
</dbReference>
<dbReference type="VEuPathDB" id="TrichDB:TRFO_30986"/>
<comment type="caution">
    <text evidence="2">The sequence shown here is derived from an EMBL/GenBank/DDBJ whole genome shotgun (WGS) entry which is preliminary data.</text>
</comment>
<dbReference type="CDD" id="cd02947">
    <property type="entry name" value="TRX_family"/>
    <property type="match status" value="1"/>
</dbReference>
<protein>
    <submittedName>
        <fullName evidence="2">Thioredoxin</fullName>
    </submittedName>
</protein>
<dbReference type="GeneID" id="94842368"/>
<dbReference type="OrthoDB" id="10263751at2759"/>
<reference evidence="2" key="1">
    <citation type="submission" date="2016-10" db="EMBL/GenBank/DDBJ databases">
        <authorList>
            <person name="Benchimol M."/>
            <person name="Almeida L.G."/>
            <person name="Vasconcelos A.T."/>
            <person name="Perreira-Neves A."/>
            <person name="Rosa I.A."/>
            <person name="Tasca T."/>
            <person name="Bogo M.R."/>
            <person name="de Souza W."/>
        </authorList>
    </citation>
    <scope>NUCLEOTIDE SEQUENCE [LARGE SCALE GENOMIC DNA]</scope>
    <source>
        <strain evidence="2">K</strain>
    </source>
</reference>
<dbReference type="Proteomes" id="UP000179807">
    <property type="component" value="Unassembled WGS sequence"/>
</dbReference>
<name>A0A1J4JSE2_9EUKA</name>
<dbReference type="InterPro" id="IPR036249">
    <property type="entry name" value="Thioredoxin-like_sf"/>
</dbReference>
<evidence type="ECO:0000313" key="2">
    <source>
        <dbReference type="EMBL" id="OHT02025.1"/>
    </source>
</evidence>
<proteinExistence type="predicted"/>
<feature type="domain" description="Thioredoxin" evidence="1">
    <location>
        <begin position="12"/>
        <end position="97"/>
    </location>
</feature>
<dbReference type="Pfam" id="PF00085">
    <property type="entry name" value="Thioredoxin"/>
    <property type="match status" value="1"/>
</dbReference>
<dbReference type="Gene3D" id="3.40.30.10">
    <property type="entry name" value="Glutaredoxin"/>
    <property type="match status" value="1"/>
</dbReference>
<dbReference type="AlphaFoldDB" id="A0A1J4JSE2"/>
<evidence type="ECO:0000313" key="3">
    <source>
        <dbReference type="Proteomes" id="UP000179807"/>
    </source>
</evidence>
<sequence>MNLDNFIDFNENKEKITEKIKSTNGLVVVDFMSPTCSDCRRLAAGLPSVVKAHPDVLFLAVDVSKVETARDDWDIQHIPDVRFYKGSAEHIATIVEGLANQVEEKIRELK</sequence>
<organism evidence="2 3">
    <name type="scientific">Tritrichomonas foetus</name>
    <dbReference type="NCBI Taxonomy" id="1144522"/>
    <lineage>
        <taxon>Eukaryota</taxon>
        <taxon>Metamonada</taxon>
        <taxon>Parabasalia</taxon>
        <taxon>Tritrichomonadida</taxon>
        <taxon>Tritrichomonadidae</taxon>
        <taxon>Tritrichomonas</taxon>
    </lineage>
</organism>
<accession>A0A1J4JSE2</accession>
<dbReference type="EMBL" id="MLAK01000885">
    <property type="protein sequence ID" value="OHT02025.1"/>
    <property type="molecule type" value="Genomic_DNA"/>
</dbReference>
<gene>
    <name evidence="2" type="primary">THIO</name>
    <name evidence="2" type="ORF">TRFO_30986</name>
</gene>
<dbReference type="PANTHER" id="PTHR10438:SF468">
    <property type="entry name" value="THIOREDOXIN-1-RELATED"/>
    <property type="match status" value="1"/>
</dbReference>
<dbReference type="SUPFAM" id="SSF52833">
    <property type="entry name" value="Thioredoxin-like"/>
    <property type="match status" value="1"/>
</dbReference>
<keyword evidence="3" id="KW-1185">Reference proteome</keyword>
<dbReference type="InterPro" id="IPR050620">
    <property type="entry name" value="Thioredoxin_H-type-like"/>
</dbReference>
<dbReference type="PANTHER" id="PTHR10438">
    <property type="entry name" value="THIOREDOXIN"/>
    <property type="match status" value="1"/>
</dbReference>